<evidence type="ECO:0000256" key="2">
    <source>
        <dbReference type="ARBA" id="ARBA00023239"/>
    </source>
</evidence>
<name>A0A8H3WD42_9PEZI</name>
<dbReference type="GO" id="GO:0019748">
    <property type="term" value="P:secondary metabolic process"/>
    <property type="evidence" value="ECO:0007669"/>
    <property type="project" value="TreeGrafter"/>
</dbReference>
<dbReference type="GO" id="GO:0016831">
    <property type="term" value="F:carboxy-lyase activity"/>
    <property type="evidence" value="ECO:0007669"/>
    <property type="project" value="UniProtKB-KW"/>
</dbReference>
<dbReference type="GO" id="GO:0005829">
    <property type="term" value="C:cytosol"/>
    <property type="evidence" value="ECO:0007669"/>
    <property type="project" value="TreeGrafter"/>
</dbReference>
<dbReference type="EMBL" id="WOWK01000042">
    <property type="protein sequence ID" value="KAF0324659.1"/>
    <property type="molecule type" value="Genomic_DNA"/>
</dbReference>
<dbReference type="PANTHER" id="PTHR21240">
    <property type="entry name" value="2-AMINO-3-CARBOXYLMUCONATE-6-SEMIALDEHYDE DECARBOXYLASE"/>
    <property type="match status" value="1"/>
</dbReference>
<keyword evidence="1 3" id="KW-0210">Decarboxylase</keyword>
<comment type="similarity">
    <text evidence="3">Belongs to the metallo-dependent hydrolases superfamily.</text>
</comment>
<dbReference type="InterPro" id="IPR032465">
    <property type="entry name" value="ACMSD"/>
</dbReference>
<evidence type="ECO:0000313" key="6">
    <source>
        <dbReference type="Proteomes" id="UP000434172"/>
    </source>
</evidence>
<feature type="domain" description="Amidohydrolase-related" evidence="4">
    <location>
        <begin position="55"/>
        <end position="314"/>
    </location>
</feature>
<gene>
    <name evidence="5" type="ORF">GQ607_008098</name>
</gene>
<organism evidence="5 6">
    <name type="scientific">Colletotrichum asianum</name>
    <dbReference type="NCBI Taxonomy" id="702518"/>
    <lineage>
        <taxon>Eukaryota</taxon>
        <taxon>Fungi</taxon>
        <taxon>Dikarya</taxon>
        <taxon>Ascomycota</taxon>
        <taxon>Pezizomycotina</taxon>
        <taxon>Sordariomycetes</taxon>
        <taxon>Hypocreomycetidae</taxon>
        <taxon>Glomerellales</taxon>
        <taxon>Glomerellaceae</taxon>
        <taxon>Colletotrichum</taxon>
        <taxon>Colletotrichum gloeosporioides species complex</taxon>
    </lineage>
</organism>
<proteinExistence type="inferred from homology"/>
<reference evidence="5 6" key="1">
    <citation type="submission" date="2019-12" db="EMBL/GenBank/DDBJ databases">
        <title>A genome sequence resource for the geographically widespread anthracnose pathogen Colletotrichum asianum.</title>
        <authorList>
            <person name="Meng Y."/>
        </authorList>
    </citation>
    <scope>NUCLEOTIDE SEQUENCE [LARGE SCALE GENOMIC DNA]</scope>
    <source>
        <strain evidence="5 6">ICMP 18580</strain>
    </source>
</reference>
<dbReference type="Gene3D" id="3.20.20.140">
    <property type="entry name" value="Metal-dependent hydrolases"/>
    <property type="match status" value="1"/>
</dbReference>
<protein>
    <recommendedName>
        <fullName evidence="4">Amidohydrolase-related domain-containing protein</fullName>
    </recommendedName>
</protein>
<comment type="caution">
    <text evidence="5">The sequence shown here is derived from an EMBL/GenBank/DDBJ whole genome shotgun (WGS) entry which is preliminary data.</text>
</comment>
<keyword evidence="6" id="KW-1185">Reference proteome</keyword>
<keyword evidence="2 3" id="KW-0456">Lyase</keyword>
<dbReference type="OrthoDB" id="5422579at2759"/>
<evidence type="ECO:0000256" key="1">
    <source>
        <dbReference type="ARBA" id="ARBA00022793"/>
    </source>
</evidence>
<evidence type="ECO:0000259" key="4">
    <source>
        <dbReference type="Pfam" id="PF04909"/>
    </source>
</evidence>
<accession>A0A8H3WD42</accession>
<dbReference type="InterPro" id="IPR032466">
    <property type="entry name" value="Metal_Hydrolase"/>
</dbReference>
<dbReference type="Pfam" id="PF04909">
    <property type="entry name" value="Amidohydro_2"/>
    <property type="match status" value="1"/>
</dbReference>
<dbReference type="PANTHER" id="PTHR21240:SF30">
    <property type="entry name" value="AMIDOHYDROLASE-RELATED DOMAIN-CONTAINING PROTEIN-RELATED"/>
    <property type="match status" value="1"/>
</dbReference>
<sequence length="864" mass="98441">MRIVAAEEHFSSTAFDGQLPAHHPGFEWPVSQLRDIGVGRIADMDKHGISTQVRSQTVYDVKDIDRCHKTNDQLHEAVKKHPARFAAFACLPTAHPERAVEEFKRCIVELGFKGALINNTVDGEFFDNRKYFPIFEAAADLGVPIYIHPSFPSAKAQEVLFSGDTISPEAAFMISTGAWGWHSEVGLTVVRLMSIGLFDKLPNLQIIIGHGGEMIPVMIGRIEDTLGKVMKAAGRKKVPLQCLRENFYITTSGMFTTTPLKTLVDVMPMERICFSVDYPYASNEDGKRLIDSIDFLDAEQMKLFTHRNLDRLLGLGWTGNTKAKIPHLRFKRVFIGASPLNVEVFRAVAEHETFRHDVLEIIWDESRYETPSDRDHRYDGDWDIFDQGSDHSSDEGDDEDSPWIKRPRGVPFWFYRSYHATIENLEERRQHDVETLPQYVEASKQLAARMPIRDAYAHSLKLLEEQEHVLSNTSADAVAFEWALKNDRFPNLKRVTLTPAAHGMLFNPLYPTPAIRALPDGFIYPLPRGWPTPLHGEEFDGWDWNEKIVKTSPLGHPTETYMEVKDKWRGFRHVVRVLAQPTSTGVTELIFDGNQISTGLPCAIFNAPEFGVEAVEYENLVAVIKKPGFTTLKLNLMMDDQEYNGYGAFRNGRLKQALEAASDLRYFTLETDQEDNPDDPWRAQSSTADHFIPLRSIFPIETWKNLSHFGLSRFLVKQKDLLDFLAALPRTLRSVELSFLWFLKDSGDYRELLFGIRDTLDWRRRATRPRLLIRDEGQFPALPGRAVWLDDDLDEFLYGDGENPYVLPSLLPHFLSIGAHAPEGLLPSLSVGYGFGKHKDAFEPRFERPYVSVAELQRMSILET</sequence>
<dbReference type="InterPro" id="IPR006680">
    <property type="entry name" value="Amidohydro-rel"/>
</dbReference>
<dbReference type="SUPFAM" id="SSF51556">
    <property type="entry name" value="Metallo-dependent hydrolases"/>
    <property type="match status" value="1"/>
</dbReference>
<evidence type="ECO:0000256" key="3">
    <source>
        <dbReference type="RuleBase" id="RU366045"/>
    </source>
</evidence>
<dbReference type="Proteomes" id="UP000434172">
    <property type="component" value="Unassembled WGS sequence"/>
</dbReference>
<dbReference type="AlphaFoldDB" id="A0A8H3WD42"/>
<evidence type="ECO:0000313" key="5">
    <source>
        <dbReference type="EMBL" id="KAF0324659.1"/>
    </source>
</evidence>
<dbReference type="GO" id="GO:0016787">
    <property type="term" value="F:hydrolase activity"/>
    <property type="evidence" value="ECO:0007669"/>
    <property type="project" value="InterPro"/>
</dbReference>